<keyword evidence="1" id="KW-1133">Transmembrane helix</keyword>
<keyword evidence="1" id="KW-0812">Transmembrane</keyword>
<evidence type="ECO:0000256" key="1">
    <source>
        <dbReference type="SAM" id="Phobius"/>
    </source>
</evidence>
<feature type="domain" description="Putative Flp pilus-assembly TadG-like N-terminal" evidence="2">
    <location>
        <begin position="18"/>
        <end position="60"/>
    </location>
</feature>
<reference evidence="3 4" key="1">
    <citation type="journal article" date="2023" name="PLoS ONE">
        <title>Complete genome assembly of Hawai'i environmental nontuberculous mycobacteria reveals unexpected co-isolation with methylobacteria.</title>
        <authorList>
            <person name="Hendrix J."/>
            <person name="Epperson L.E."/>
            <person name="Tong E.I."/>
            <person name="Chan Y.L."/>
            <person name="Hasan N.A."/>
            <person name="Dawrs S.N."/>
            <person name="Norton G.J."/>
            <person name="Virdi R."/>
            <person name="Crooks J.L."/>
            <person name="Chan E.D."/>
            <person name="Honda J.R."/>
            <person name="Strong M."/>
        </authorList>
    </citation>
    <scope>NUCLEOTIDE SEQUENCE [LARGE SCALE GENOMIC DNA]</scope>
    <source>
        <strain evidence="3 4">NJH_HI04-1</strain>
    </source>
</reference>
<evidence type="ECO:0000313" key="3">
    <source>
        <dbReference type="EMBL" id="MEN3237906.1"/>
    </source>
</evidence>
<dbReference type="EMBL" id="JAQYXP010000004">
    <property type="protein sequence ID" value="MEN3237906.1"/>
    <property type="molecule type" value="Genomic_DNA"/>
</dbReference>
<evidence type="ECO:0000259" key="2">
    <source>
        <dbReference type="Pfam" id="PF13400"/>
    </source>
</evidence>
<comment type="caution">
    <text evidence="3">The sequence shown here is derived from an EMBL/GenBank/DDBJ whole genome shotgun (WGS) entry which is preliminary data.</text>
</comment>
<keyword evidence="4" id="KW-1185">Reference proteome</keyword>
<dbReference type="RefSeq" id="WP_082743052.1">
    <property type="nucleotide sequence ID" value="NZ_JAQYXP010000004.1"/>
</dbReference>
<evidence type="ECO:0000313" key="4">
    <source>
        <dbReference type="Proteomes" id="UP001407347"/>
    </source>
</evidence>
<dbReference type="Proteomes" id="UP001407347">
    <property type="component" value="Unassembled WGS sequence"/>
</dbReference>
<feature type="transmembrane region" description="Helical" evidence="1">
    <location>
        <begin position="20"/>
        <end position="43"/>
    </location>
</feature>
<name>A0ABV0A351_9HYPH</name>
<sequence>MLLDTMRYTHNFSNNNQGSVAIFFAVMLIPVIGFLGAAVDYAIALRSRGIQQNISDEAALLIANAKTSAAAIAGLNFAHDEISKRFAKTSNQEDTSIVGIWLDG</sequence>
<dbReference type="InterPro" id="IPR028087">
    <property type="entry name" value="Tad_N"/>
</dbReference>
<gene>
    <name evidence="3" type="ORF">PUR29_31010</name>
</gene>
<keyword evidence="1" id="KW-0472">Membrane</keyword>
<protein>
    <submittedName>
        <fullName evidence="3">Pilus assembly protein TadG-related protein</fullName>
    </submittedName>
</protein>
<organism evidence="3 4">
    <name type="scientific">Methylobacterium ajmalii</name>
    <dbReference type="NCBI Taxonomy" id="2738439"/>
    <lineage>
        <taxon>Bacteria</taxon>
        <taxon>Pseudomonadati</taxon>
        <taxon>Pseudomonadota</taxon>
        <taxon>Alphaproteobacteria</taxon>
        <taxon>Hyphomicrobiales</taxon>
        <taxon>Methylobacteriaceae</taxon>
        <taxon>Methylobacterium</taxon>
    </lineage>
</organism>
<proteinExistence type="predicted"/>
<accession>A0ABV0A351</accession>
<dbReference type="Pfam" id="PF13400">
    <property type="entry name" value="Tad"/>
    <property type="match status" value="1"/>
</dbReference>